<dbReference type="InterPro" id="IPR051065">
    <property type="entry name" value="Ras-related_GTPase"/>
</dbReference>
<evidence type="ECO:0000313" key="5">
    <source>
        <dbReference type="EMBL" id="KII63694.1"/>
    </source>
</evidence>
<keyword evidence="6" id="KW-1185">Reference proteome</keyword>
<keyword evidence="3" id="KW-0378">Hydrolase</keyword>
<proteinExistence type="inferred from homology"/>
<dbReference type="SMART" id="SM00173">
    <property type="entry name" value="RAS"/>
    <property type="match status" value="1"/>
</dbReference>
<comment type="catalytic activity">
    <reaction evidence="4">
        <text>GTP + H2O = GDP + phosphate + H(+)</text>
        <dbReference type="Rhea" id="RHEA:19669"/>
        <dbReference type="ChEBI" id="CHEBI:15377"/>
        <dbReference type="ChEBI" id="CHEBI:15378"/>
        <dbReference type="ChEBI" id="CHEBI:37565"/>
        <dbReference type="ChEBI" id="CHEBI:43474"/>
        <dbReference type="ChEBI" id="CHEBI:58189"/>
        <dbReference type="EC" id="3.6.5.2"/>
    </reaction>
</comment>
<evidence type="ECO:0000313" key="6">
    <source>
        <dbReference type="Proteomes" id="UP000031668"/>
    </source>
</evidence>
<dbReference type="EC" id="3.6.5.2" evidence="2"/>
<dbReference type="AlphaFoldDB" id="A0A0C2MH89"/>
<evidence type="ECO:0000256" key="1">
    <source>
        <dbReference type="ARBA" id="ARBA00008344"/>
    </source>
</evidence>
<sequence length="135" mass="14999">MSAGNLKDTAGDLPQYNILITGSSGVGKTALTIRFLTGRFIGHYVPDFELDYKSQVRLSDSNFMLKIFDSNPQNFMKHIDNVDACLFVYSMTDAESAKSVIKMINIASNKVSGKKHTPLLVMVLANKTDCTKSWR</sequence>
<comment type="caution">
    <text evidence="5">The sequence shown here is derived from an EMBL/GenBank/DDBJ whole genome shotgun (WGS) entry which is preliminary data.</text>
</comment>
<accession>A0A0C2MH89</accession>
<dbReference type="GO" id="GO:0005525">
    <property type="term" value="F:GTP binding"/>
    <property type="evidence" value="ECO:0007669"/>
    <property type="project" value="InterPro"/>
</dbReference>
<gene>
    <name evidence="5" type="ORF">RF11_06232</name>
</gene>
<dbReference type="Pfam" id="PF00071">
    <property type="entry name" value="Ras"/>
    <property type="match status" value="1"/>
</dbReference>
<dbReference type="EMBL" id="JWZT01004623">
    <property type="protein sequence ID" value="KII63694.1"/>
    <property type="molecule type" value="Genomic_DNA"/>
</dbReference>
<dbReference type="InterPro" id="IPR027417">
    <property type="entry name" value="P-loop_NTPase"/>
</dbReference>
<name>A0A0C2MH89_THEKT</name>
<evidence type="ECO:0000256" key="4">
    <source>
        <dbReference type="ARBA" id="ARBA00048098"/>
    </source>
</evidence>
<dbReference type="Gene3D" id="3.40.50.300">
    <property type="entry name" value="P-loop containing nucleotide triphosphate hydrolases"/>
    <property type="match status" value="1"/>
</dbReference>
<organism evidence="5 6">
    <name type="scientific">Thelohanellus kitauei</name>
    <name type="common">Myxosporean</name>
    <dbReference type="NCBI Taxonomy" id="669202"/>
    <lineage>
        <taxon>Eukaryota</taxon>
        <taxon>Metazoa</taxon>
        <taxon>Cnidaria</taxon>
        <taxon>Myxozoa</taxon>
        <taxon>Myxosporea</taxon>
        <taxon>Bivalvulida</taxon>
        <taxon>Platysporina</taxon>
        <taxon>Myxobolidae</taxon>
        <taxon>Thelohanellus</taxon>
    </lineage>
</organism>
<protein>
    <recommendedName>
        <fullName evidence="2">small monomeric GTPase</fullName>
        <ecNumber evidence="2">3.6.5.2</ecNumber>
    </recommendedName>
</protein>
<dbReference type="OrthoDB" id="18798at2759"/>
<dbReference type="PANTHER" id="PTHR45704">
    <property type="entry name" value="RAS-LIKE FAMILY MEMBER 11"/>
    <property type="match status" value="1"/>
</dbReference>
<reference evidence="5 6" key="1">
    <citation type="journal article" date="2014" name="Genome Biol. Evol.">
        <title>The genome of the myxosporean Thelohanellus kitauei shows adaptations to nutrient acquisition within its fish host.</title>
        <authorList>
            <person name="Yang Y."/>
            <person name="Xiong J."/>
            <person name="Zhou Z."/>
            <person name="Huo F."/>
            <person name="Miao W."/>
            <person name="Ran C."/>
            <person name="Liu Y."/>
            <person name="Zhang J."/>
            <person name="Feng J."/>
            <person name="Wang M."/>
            <person name="Wang M."/>
            <person name="Wang L."/>
            <person name="Yao B."/>
        </authorList>
    </citation>
    <scope>NUCLEOTIDE SEQUENCE [LARGE SCALE GENOMIC DNA]</scope>
    <source>
        <strain evidence="5">Wuqing</strain>
    </source>
</reference>
<dbReference type="PRINTS" id="PR00449">
    <property type="entry name" value="RASTRNSFRMNG"/>
</dbReference>
<dbReference type="SUPFAM" id="SSF52540">
    <property type="entry name" value="P-loop containing nucleoside triphosphate hydrolases"/>
    <property type="match status" value="1"/>
</dbReference>
<dbReference type="InterPro" id="IPR001806">
    <property type="entry name" value="Small_GTPase"/>
</dbReference>
<dbReference type="GO" id="GO:0003925">
    <property type="term" value="F:G protein activity"/>
    <property type="evidence" value="ECO:0007669"/>
    <property type="project" value="UniProtKB-EC"/>
</dbReference>
<dbReference type="Proteomes" id="UP000031668">
    <property type="component" value="Unassembled WGS sequence"/>
</dbReference>
<comment type="similarity">
    <text evidence="1">Belongs to the small GTPase superfamily. Ras family.</text>
</comment>
<evidence type="ECO:0000256" key="2">
    <source>
        <dbReference type="ARBA" id="ARBA00011984"/>
    </source>
</evidence>
<evidence type="ECO:0000256" key="3">
    <source>
        <dbReference type="ARBA" id="ARBA00022801"/>
    </source>
</evidence>